<dbReference type="PANTHER" id="PTHR43739:SF5">
    <property type="entry name" value="EXO-ALPHA-SIALIDASE"/>
    <property type="match status" value="1"/>
</dbReference>
<dbReference type="SUPFAM" id="SSF110296">
    <property type="entry name" value="Oligoxyloglucan reducing end-specific cellobiohydrolase"/>
    <property type="match status" value="2"/>
</dbReference>
<feature type="domain" description="Secretion system C-terminal sorting" evidence="4">
    <location>
        <begin position="1077"/>
        <end position="1147"/>
    </location>
</feature>
<sequence length="1149" mass="125952">MKKIITLTLFLTSVFSFGQMLENAPWSNNVDASRAGKPTLEEISAAAETYFSTIDINKKGSGYKPFKRWQYNWSRNLNTDGTIRSKEDLLKAWKQKKELNSRTQSRTDISNWTPLGPFTNSNTHNATNAKQTGQGRVNAIAVDPSNSNTYYVGTPAGGLWRSTNSGLDWTPLTDELPQIGVSGIAIHPTNSNIIYIATGDDDAADTYAVGVWKSIDGGTSWNNTGNIPGNPNSMNEIYIIPNSPETILVATSTGIHKTINGGTNWTTSLSLNVGNTPQGTNAGLDLKMKPGNPNIWYASSRNSFYKSTDAGSTFTQKIVTGLANSTKLIMDVTVANNNYVYLLSYLSNSGPNSNGFNGIYKSTNSGETFTKTNETSDIFGGSQAWYDLAFTVSSNDADILYVGVLDVWKSNNGGNSFTKINSWDNPNQNSYTHADIHFMRFIDGNFFAGTDGGIYVSTDEGSSFTDLTKNLAISQFYKISVSPQNYQALAGGLQDNGGFGYKNGEWRNYHGADGMEGIVDPNNEKKYYGFIQNGRQLHITENGGESRSAALLSPDNRQGEWVTPLASNKNGDIYAGYDQLFVLSGFSWTQISNQSFGGNLDVIEIDPINTSNIYVSNGAALYRSKDKGINFKEFTIGGNITSIEISNNNSNTAWFTTQLGVFKSENILDDTPTFTNITGNLPSESKLIVKHHERSGNNTIYVGTALGVYFINDDLAVWETFDTGLPNTQIIDLAINEEDSKLIAATYGRGIFISDMPRQLPNNDVRLVSINNPINGISCEESIIPEIKIKNQGVNTINSITINYKIDEGAINTFSWSGSLTSEEIEDILLPELGSLTIGSHTLNIEVVIADDTYSNNIANTVFSINENNSSPITVNTFESNSDELLTETSNAPVWDIGRVNKLLLSSPEGQRAYSTSLNTNYPDQTTAYLYTNCYDLSEVSNPELAFKMGFDLELGFDYLLVEYSTNFGAEWNVLGTSSDPNWYNDSATSTSQGAPLPGNQWTGEGENVNPSDGLSNATAKDYSYDLSAFTNETNIVFRFKFSSDQNTNEEGVVIDNLVINGVLSTDNFNLLNNIAIYPNPSDSVFNINWNTGEALNIRVFDITGKQVFTKKNITNNSYQLDLDGYAQGIYLLNMNMNGKTATKKIILK</sequence>
<protein>
    <recommendedName>
        <fullName evidence="4">Secretion system C-terminal sorting domain-containing protein</fullName>
    </recommendedName>
</protein>
<accession>A0A1L3JLV4</accession>
<dbReference type="CDD" id="cd15482">
    <property type="entry name" value="Sialidase_non-viral"/>
    <property type="match status" value="1"/>
</dbReference>
<dbReference type="GO" id="GO:0010411">
    <property type="term" value="P:xyloglucan metabolic process"/>
    <property type="evidence" value="ECO:0007669"/>
    <property type="project" value="TreeGrafter"/>
</dbReference>
<evidence type="ECO:0000313" key="6">
    <source>
        <dbReference type="Proteomes" id="UP000181898"/>
    </source>
</evidence>
<dbReference type="AlphaFoldDB" id="A0A1L3JLV4"/>
<name>A0A1L3JLV4_9FLAO</name>
<organism evidence="5 6">
    <name type="scientific">Tenacibaculum todarodis</name>
    <dbReference type="NCBI Taxonomy" id="1850252"/>
    <lineage>
        <taxon>Bacteria</taxon>
        <taxon>Pseudomonadati</taxon>
        <taxon>Bacteroidota</taxon>
        <taxon>Flavobacteriia</taxon>
        <taxon>Flavobacteriales</taxon>
        <taxon>Flavobacteriaceae</taxon>
        <taxon>Tenacibaculum</taxon>
    </lineage>
</organism>
<feature type="region of interest" description="Disordered" evidence="2">
    <location>
        <begin position="101"/>
        <end position="121"/>
    </location>
</feature>
<keyword evidence="6" id="KW-1185">Reference proteome</keyword>
<dbReference type="NCBIfam" id="TIGR04183">
    <property type="entry name" value="Por_Secre_tail"/>
    <property type="match status" value="1"/>
</dbReference>
<evidence type="ECO:0000256" key="1">
    <source>
        <dbReference type="ARBA" id="ARBA00022729"/>
    </source>
</evidence>
<reference evidence="5 6" key="1">
    <citation type="submission" date="2016-11" db="EMBL/GenBank/DDBJ databases">
        <title>Tenacibaculum sp. LPB0136, isolated from marine environment.</title>
        <authorList>
            <person name="Kim E."/>
            <person name="Yi H."/>
        </authorList>
    </citation>
    <scope>NUCLEOTIDE SEQUENCE [LARGE SCALE GENOMIC DNA]</scope>
    <source>
        <strain evidence="5 6">LPB0136</strain>
    </source>
</reference>
<dbReference type="KEGG" id="ten:LPB136_12475"/>
<dbReference type="PANTHER" id="PTHR43739">
    <property type="entry name" value="XYLOGLUCANASE (EUROFUNG)"/>
    <property type="match status" value="1"/>
</dbReference>
<dbReference type="EMBL" id="CP018155">
    <property type="protein sequence ID" value="APG66135.1"/>
    <property type="molecule type" value="Genomic_DNA"/>
</dbReference>
<dbReference type="Pfam" id="PF18962">
    <property type="entry name" value="Por_Secre_tail"/>
    <property type="match status" value="1"/>
</dbReference>
<dbReference type="OrthoDB" id="9757947at2"/>
<dbReference type="InterPro" id="IPR026444">
    <property type="entry name" value="Secre_tail"/>
</dbReference>
<dbReference type="InterPro" id="IPR052025">
    <property type="entry name" value="Xyloglucanase_GH74"/>
</dbReference>
<evidence type="ECO:0000313" key="5">
    <source>
        <dbReference type="EMBL" id="APG66135.1"/>
    </source>
</evidence>
<dbReference type="Proteomes" id="UP000181898">
    <property type="component" value="Chromosome"/>
</dbReference>
<feature type="chain" id="PRO_5013335458" description="Secretion system C-terminal sorting domain-containing protein" evidence="3">
    <location>
        <begin position="19"/>
        <end position="1149"/>
    </location>
</feature>
<evidence type="ECO:0000259" key="4">
    <source>
        <dbReference type="Pfam" id="PF18962"/>
    </source>
</evidence>
<feature type="signal peptide" evidence="3">
    <location>
        <begin position="1"/>
        <end position="18"/>
    </location>
</feature>
<feature type="region of interest" description="Disordered" evidence="2">
    <location>
        <begin position="985"/>
        <end position="1015"/>
    </location>
</feature>
<evidence type="ECO:0000256" key="3">
    <source>
        <dbReference type="SAM" id="SignalP"/>
    </source>
</evidence>
<evidence type="ECO:0000256" key="2">
    <source>
        <dbReference type="SAM" id="MobiDB-lite"/>
    </source>
</evidence>
<dbReference type="RefSeq" id="WP_072556658.1">
    <property type="nucleotide sequence ID" value="NZ_CP018155.1"/>
</dbReference>
<dbReference type="Gene3D" id="2.60.120.260">
    <property type="entry name" value="Galactose-binding domain-like"/>
    <property type="match status" value="1"/>
</dbReference>
<dbReference type="Gene3D" id="2.130.10.10">
    <property type="entry name" value="YVTN repeat-like/Quinoprotein amine dehydrogenase"/>
    <property type="match status" value="5"/>
</dbReference>
<proteinExistence type="predicted"/>
<feature type="compositionally biased region" description="Polar residues" evidence="2">
    <location>
        <begin position="985"/>
        <end position="994"/>
    </location>
</feature>
<keyword evidence="1 3" id="KW-0732">Signal</keyword>
<gene>
    <name evidence="5" type="ORF">LPB136_12475</name>
</gene>
<dbReference type="InterPro" id="IPR015943">
    <property type="entry name" value="WD40/YVTN_repeat-like_dom_sf"/>
</dbReference>
<dbReference type="STRING" id="1850252.LPB136_12475"/>